<dbReference type="Proteomes" id="UP000290958">
    <property type="component" value="Unassembled WGS sequence"/>
</dbReference>
<evidence type="ECO:0000313" key="7">
    <source>
        <dbReference type="Proteomes" id="UP000290958"/>
    </source>
</evidence>
<dbReference type="InterPro" id="IPR000184">
    <property type="entry name" value="Bac_surfAg_D15"/>
</dbReference>
<keyword evidence="2" id="KW-1134">Transmembrane beta strand</keyword>
<dbReference type="OrthoDB" id="9769707at2"/>
<accession>A0A4Q1KKU7</accession>
<evidence type="ECO:0000259" key="5">
    <source>
        <dbReference type="Pfam" id="PF01103"/>
    </source>
</evidence>
<dbReference type="Gene3D" id="3.10.20.310">
    <property type="entry name" value="membrane protein fhac"/>
    <property type="match status" value="1"/>
</dbReference>
<feature type="domain" description="Bacterial surface antigen (D15)" evidence="5">
    <location>
        <begin position="396"/>
        <end position="687"/>
    </location>
</feature>
<dbReference type="InterPro" id="IPR039910">
    <property type="entry name" value="D15-like"/>
</dbReference>
<dbReference type="Gene3D" id="2.40.160.50">
    <property type="entry name" value="membrane protein fhac: a member of the omp85/tpsb transporter family"/>
    <property type="match status" value="1"/>
</dbReference>
<dbReference type="PANTHER" id="PTHR12815">
    <property type="entry name" value="SORTING AND ASSEMBLY MACHINERY SAMM50 PROTEIN FAMILY MEMBER"/>
    <property type="match status" value="1"/>
</dbReference>
<keyword evidence="7" id="KW-1185">Reference proteome</keyword>
<evidence type="ECO:0000313" key="6">
    <source>
        <dbReference type="EMBL" id="RXR29819.1"/>
    </source>
</evidence>
<keyword evidence="3" id="KW-0472">Membrane</keyword>
<dbReference type="EMBL" id="SBKP01000003">
    <property type="protein sequence ID" value="RXR29819.1"/>
    <property type="molecule type" value="Genomic_DNA"/>
</dbReference>
<gene>
    <name evidence="6" type="ORF">EQG66_04540</name>
</gene>
<dbReference type="GO" id="GO:0019867">
    <property type="term" value="C:outer membrane"/>
    <property type="evidence" value="ECO:0007669"/>
    <property type="project" value="InterPro"/>
</dbReference>
<reference evidence="7" key="1">
    <citation type="submission" date="2019-01" db="EMBL/GenBank/DDBJ databases">
        <title>Cytophagaceae bacterium strain CAR-16.</title>
        <authorList>
            <person name="Chen W.-M."/>
        </authorList>
    </citation>
    <scope>NUCLEOTIDE SEQUENCE [LARGE SCALE GENOMIC DNA]</scope>
    <source>
        <strain evidence="7">CHR27</strain>
    </source>
</reference>
<comment type="caution">
    <text evidence="6">The sequence shown here is derived from an EMBL/GenBank/DDBJ whole genome shotgun (WGS) entry which is preliminary data.</text>
</comment>
<evidence type="ECO:0000256" key="1">
    <source>
        <dbReference type="ARBA" id="ARBA00004370"/>
    </source>
</evidence>
<sequence length="687" mass="73818">MAIALAVPPQAAVAQASVSPPAEVPSQNDADAFSLDIDSSLDVGVDWPDLEAKLPEEMATIAPDAPTEVSTPSSPPLIVDDMAESEDDKASPVRGAGEQPAVADDGAEHRYAILLTGLEGISDPVFRSRFSSLSVLQEGRGKVANLAQINRRMRLDAELLDRLLRAKGYYDAMVRPAVRAAEEAGASHRLRVIFDVRPGERYALSRVALPGLSVAAERVPLLRSAFPIAVGQPVDADLIFAGRDALSLALSENGFPFAVVEEPVITIDHETRKGDLEMIVRAGGWRKFGAIVVEDTPRRLFSPRHLSRIARFDPGDVYNASDVEDLRRALIATSLASSVTVKPRDSGDGEHVDIAVSAIPGPMRSVTGEVGYGTGEGFRLQASWQHRNFFPPEGAITVSGLLGTKEQAAGLTFRRGNFLKRDHVLSAGLNARHQNVDAFEAKTFALTSSFERQTNILYQKKWVWSIGGELSFSQERDVFAGSDAKTRRSYYIAALPVSLSYDASDDLLDPHRGFRLGARISPELVNQNGAFSYARAQVDGSVYVPVGEKVVVASRVRLGSILGSVTADRIAPSRRFYAGGGASVRGYGYQAIGPRDTNNDPVGGKSLAEFSLEARVRFGVFGVVPFIDAGNISTGFLPKLSQVRYGAGVGVRYYSNFGPIRIDIGTPLNPQKGDGRIAVSVSLGQAF</sequence>
<comment type="subcellular location">
    <subcellularLocation>
        <location evidence="1">Membrane</location>
    </subcellularLocation>
</comment>
<feature type="region of interest" description="Disordered" evidence="4">
    <location>
        <begin position="1"/>
        <end position="35"/>
    </location>
</feature>
<dbReference type="PANTHER" id="PTHR12815:SF42">
    <property type="entry name" value="BACTERIAL SURFACE ANTIGEN (D15) DOMAIN-CONTAINING PROTEIN"/>
    <property type="match status" value="1"/>
</dbReference>
<feature type="compositionally biased region" description="Low complexity" evidence="4">
    <location>
        <begin position="1"/>
        <end position="27"/>
    </location>
</feature>
<proteinExistence type="predicted"/>
<name>A0A4Q1KKU7_9SPHN</name>
<dbReference type="AlphaFoldDB" id="A0A4Q1KKU7"/>
<dbReference type="RefSeq" id="WP_129403357.1">
    <property type="nucleotide sequence ID" value="NZ_SBKP01000003.1"/>
</dbReference>
<protein>
    <submittedName>
        <fullName evidence="6">Outer membrane protein assembly factor</fullName>
    </submittedName>
</protein>
<organism evidence="6 7">
    <name type="scientific">Sphingobium fluviale</name>
    <dbReference type="NCBI Taxonomy" id="2506423"/>
    <lineage>
        <taxon>Bacteria</taxon>
        <taxon>Pseudomonadati</taxon>
        <taxon>Pseudomonadota</taxon>
        <taxon>Alphaproteobacteria</taxon>
        <taxon>Sphingomonadales</taxon>
        <taxon>Sphingomonadaceae</taxon>
        <taxon>Sphingobium</taxon>
    </lineage>
</organism>
<dbReference type="Pfam" id="PF01103">
    <property type="entry name" value="Omp85"/>
    <property type="match status" value="1"/>
</dbReference>
<evidence type="ECO:0000256" key="4">
    <source>
        <dbReference type="SAM" id="MobiDB-lite"/>
    </source>
</evidence>
<keyword evidence="2" id="KW-0812">Transmembrane</keyword>
<evidence type="ECO:0000256" key="3">
    <source>
        <dbReference type="ARBA" id="ARBA00023136"/>
    </source>
</evidence>
<evidence type="ECO:0000256" key="2">
    <source>
        <dbReference type="ARBA" id="ARBA00022452"/>
    </source>
</evidence>